<keyword evidence="4 10" id="KW-0067">ATP-binding</keyword>
<accession>A0A2A6RFC6</accession>
<evidence type="ECO:0000256" key="5">
    <source>
        <dbReference type="ARBA" id="ARBA00022917"/>
    </source>
</evidence>
<dbReference type="InterPro" id="IPR014729">
    <property type="entry name" value="Rossmann-like_a/b/a_fold"/>
</dbReference>
<evidence type="ECO:0000259" key="11">
    <source>
        <dbReference type="Pfam" id="PF00133"/>
    </source>
</evidence>
<dbReference type="RefSeq" id="WP_097645427.1">
    <property type="nucleotide sequence ID" value="NZ_NQWI01000115.1"/>
</dbReference>
<dbReference type="Gene3D" id="3.90.740.10">
    <property type="entry name" value="Valyl/Leucyl/Isoleucyl-tRNA synthetase, editing domain"/>
    <property type="match status" value="1"/>
</dbReference>
<dbReference type="InterPro" id="IPR002300">
    <property type="entry name" value="aa-tRNA-synth_Ia"/>
</dbReference>
<dbReference type="HAMAP" id="MF_02004">
    <property type="entry name" value="Val_tRNA_synth_type1"/>
    <property type="match status" value="1"/>
</dbReference>
<dbReference type="FunFam" id="3.40.50.620:FF:000020">
    <property type="entry name" value="Valine--tRNA ligase, mitochondrial"/>
    <property type="match status" value="1"/>
</dbReference>
<dbReference type="NCBIfam" id="NF004349">
    <property type="entry name" value="PRK05729.1"/>
    <property type="match status" value="1"/>
</dbReference>
<dbReference type="SUPFAM" id="SSF50677">
    <property type="entry name" value="ValRS/IleRS/LeuRS editing domain"/>
    <property type="match status" value="1"/>
</dbReference>
<feature type="domain" description="Methionyl/Valyl/Leucyl/Isoleucyl-tRNA synthetase anticodon-binding" evidence="12">
    <location>
        <begin position="633"/>
        <end position="785"/>
    </location>
</feature>
<dbReference type="Gene3D" id="3.40.50.620">
    <property type="entry name" value="HUPs"/>
    <property type="match status" value="2"/>
</dbReference>
<dbReference type="InterPro" id="IPR001412">
    <property type="entry name" value="aa-tRNA-synth_I_CS"/>
</dbReference>
<keyword evidence="1 10" id="KW-0963">Cytoplasm</keyword>
<dbReference type="EC" id="6.1.1.9" evidence="10"/>
<dbReference type="Pfam" id="PF00133">
    <property type="entry name" value="tRNA-synt_1"/>
    <property type="match status" value="2"/>
</dbReference>
<protein>
    <recommendedName>
        <fullName evidence="10">Valine--tRNA ligase</fullName>
        <ecNumber evidence="10">6.1.1.9</ecNumber>
    </recommendedName>
    <alternativeName>
        <fullName evidence="10">Valyl-tRNA synthetase</fullName>
        <shortName evidence="10">ValRS</shortName>
    </alternativeName>
</protein>
<name>A0A2A6RFC6_9CHLR</name>
<dbReference type="SUPFAM" id="SSF47323">
    <property type="entry name" value="Anticodon-binding domain of a subclass of class I aminoacyl-tRNA synthetases"/>
    <property type="match status" value="1"/>
</dbReference>
<comment type="subunit">
    <text evidence="10">Monomer.</text>
</comment>
<keyword evidence="15" id="KW-1185">Reference proteome</keyword>
<comment type="similarity">
    <text evidence="9 10">Belongs to the class-I aminoacyl-tRNA synthetase family. ValS type 1 subfamily.</text>
</comment>
<evidence type="ECO:0000313" key="14">
    <source>
        <dbReference type="EMBL" id="PDW01722.1"/>
    </source>
</evidence>
<evidence type="ECO:0000256" key="10">
    <source>
        <dbReference type="HAMAP-Rule" id="MF_02004"/>
    </source>
</evidence>
<dbReference type="InterPro" id="IPR033705">
    <property type="entry name" value="Anticodon_Ia_Val"/>
</dbReference>
<reference evidence="14" key="1">
    <citation type="submission" date="2017-08" db="EMBL/GenBank/DDBJ databases">
        <authorList>
            <person name="de Groot N.N."/>
        </authorList>
    </citation>
    <scope>NUCLEOTIDE SEQUENCE [LARGE SCALE GENOMIC DNA]</scope>
    <source>
        <strain evidence="14">Kir15-3F</strain>
    </source>
</reference>
<dbReference type="PROSITE" id="PS00178">
    <property type="entry name" value="AA_TRNA_LIGASE_I"/>
    <property type="match status" value="1"/>
</dbReference>
<sequence length="913" mass="103438">MTSAAPRRPTEMAKAYEHQQVERRLYTWWEEQDFFAPRADAPHPPFVIAIPPPNVTGELHLGHAMFVTIEDLMIRWRRMQGYQTLWIPGTDHAGIATQTQVERLLRSEGTSRQAVGREEFLRRTWAWKEKYGGEICNQLRRLGASCDWARERFTLDLGLSRAVHTAFKRLYDDGLIYRGTYLVNWSPNLQTAVSDLEVDYEQRNVSIWYVRYPVVDAPQADQALGPGGHAWGSGRWAEGVTEWITVATTRPETILGDTAVAVAPADERYAALVGRYACLPALGRAIPILADEYVDKDFGSGAVKITPAHDKNDYEVGRRHQLPLINVLNLDATINQAGGPYAGLDRFEARKSMLADLEKEGLLVKTEPHTMSVGISQRGGEVIEPLLSEQWFVRTRTMADLAMAAVRDGRTRIIPERFEKVYFHWLEHIEDWCISRQLWWGHRIPVWYLPDGTMVVPGPDEAPPEGGIQDPDVLDTWFSSGLWPFSTLGWPDDTPDLAAFYPNSVMETGYDILFFWVARMMMMGCYFTEVEPFHTIYLHGLVRDEHGRKMSKSYGNVVNPLEVMDAHGTDALRYTLTTSGTPGQDINLNPQRIESARNFANKLWNMTRFVIGKLDGQRESIFDRQLEYMSLADRWIISRYARLSIEVDRLMEGYNFGEAGRQIHDFLWGEFADWYVELAKVQLEGDATAQRTTRAVLYGVLEGALRLLHPFMPFVTEELWHYLVADGPFASPYPDAPRTIMLAAYPVLPASYLDEGAERDWAMVQELIVAIRNIRSEYKVEAAKWVTATIVGGPHTAMLHAQAPLIARLGRVKADELRVTHELSEKPRQAATIVLGSIECYLPLAGMIDLGAERARVRKELDTVEIDVARREAKLANTSFVAKAPPNVVAREREGLETARAALVKLQARLEEL</sequence>
<dbReference type="InterPro" id="IPR010978">
    <property type="entry name" value="tRNA-bd_arm"/>
</dbReference>
<evidence type="ECO:0000259" key="12">
    <source>
        <dbReference type="Pfam" id="PF08264"/>
    </source>
</evidence>
<dbReference type="PANTHER" id="PTHR11946">
    <property type="entry name" value="VALYL-TRNA SYNTHETASES"/>
    <property type="match status" value="1"/>
</dbReference>
<gene>
    <name evidence="10" type="primary">valS</name>
    <name evidence="14" type="ORF">CJ255_17700</name>
</gene>
<dbReference type="CDD" id="cd07962">
    <property type="entry name" value="Anticodon_Ia_Val"/>
    <property type="match status" value="1"/>
</dbReference>
<dbReference type="PANTHER" id="PTHR11946:SF93">
    <property type="entry name" value="VALINE--TRNA LIGASE, CHLOROPLASTIC_MITOCHONDRIAL 2"/>
    <property type="match status" value="1"/>
</dbReference>
<comment type="subcellular location">
    <subcellularLocation>
        <location evidence="10">Cytoplasm</location>
    </subcellularLocation>
</comment>
<dbReference type="InterPro" id="IPR019499">
    <property type="entry name" value="Val-tRNA_synth_tRNA-bd"/>
</dbReference>
<feature type="short sequence motif" description="'HIGH' region" evidence="10">
    <location>
        <begin position="53"/>
        <end position="63"/>
    </location>
</feature>
<dbReference type="Gene3D" id="1.10.730.10">
    <property type="entry name" value="Isoleucyl-tRNA Synthetase, Domain 1"/>
    <property type="match status" value="1"/>
</dbReference>
<evidence type="ECO:0000256" key="4">
    <source>
        <dbReference type="ARBA" id="ARBA00022840"/>
    </source>
</evidence>
<dbReference type="InterPro" id="IPR009008">
    <property type="entry name" value="Val/Leu/Ile-tRNA-synth_edit"/>
</dbReference>
<evidence type="ECO:0000256" key="6">
    <source>
        <dbReference type="ARBA" id="ARBA00023054"/>
    </source>
</evidence>
<dbReference type="CDD" id="cd00817">
    <property type="entry name" value="ValRS_core"/>
    <property type="match status" value="1"/>
</dbReference>
<proteinExistence type="inferred from homology"/>
<evidence type="ECO:0000256" key="8">
    <source>
        <dbReference type="ARBA" id="ARBA00047552"/>
    </source>
</evidence>
<dbReference type="Pfam" id="PF08264">
    <property type="entry name" value="Anticodon_1"/>
    <property type="match status" value="1"/>
</dbReference>
<dbReference type="EMBL" id="NQWI01000115">
    <property type="protein sequence ID" value="PDW01722.1"/>
    <property type="molecule type" value="Genomic_DNA"/>
</dbReference>
<comment type="domain">
    <text evidence="10">ValRS has two distinct active sites: one for aminoacylation and one for editing. The misactivated threonine is translocated from the active site to the editing site.</text>
</comment>
<dbReference type="PRINTS" id="PR00986">
    <property type="entry name" value="TRNASYNTHVAL"/>
</dbReference>
<feature type="binding site" evidence="10">
    <location>
        <position position="552"/>
    </location>
    <ligand>
        <name>ATP</name>
        <dbReference type="ChEBI" id="CHEBI:30616"/>
    </ligand>
</feature>
<feature type="domain" description="Valyl-tRNA synthetase tRNA-binding arm" evidence="13">
    <location>
        <begin position="849"/>
        <end position="913"/>
    </location>
</feature>
<dbReference type="FunFam" id="1.10.730.10:FF:000014">
    <property type="entry name" value="Valine--tRNA ligase"/>
    <property type="match status" value="1"/>
</dbReference>
<dbReference type="FunFam" id="1.10.287.380:FF:000001">
    <property type="entry name" value="Valine--tRNA ligase"/>
    <property type="match status" value="1"/>
</dbReference>
<dbReference type="FunFam" id="3.40.50.620:FF:000098">
    <property type="entry name" value="Valine--tRNA ligase"/>
    <property type="match status" value="1"/>
</dbReference>
<dbReference type="SUPFAM" id="SSF52374">
    <property type="entry name" value="Nucleotidylyl transferase"/>
    <property type="match status" value="1"/>
</dbReference>
<comment type="domain">
    <text evidence="10">The C-terminal coiled-coil domain is crucial for aminoacylation activity.</text>
</comment>
<organism evidence="14 15">
    <name type="scientific">Candidatus Viridilinea mediisalina</name>
    <dbReference type="NCBI Taxonomy" id="2024553"/>
    <lineage>
        <taxon>Bacteria</taxon>
        <taxon>Bacillati</taxon>
        <taxon>Chloroflexota</taxon>
        <taxon>Chloroflexia</taxon>
        <taxon>Chloroflexales</taxon>
        <taxon>Chloroflexineae</taxon>
        <taxon>Oscillochloridaceae</taxon>
        <taxon>Candidatus Viridilinea</taxon>
    </lineage>
</organism>
<keyword evidence="3 10" id="KW-0547">Nucleotide-binding</keyword>
<evidence type="ECO:0000256" key="2">
    <source>
        <dbReference type="ARBA" id="ARBA00022598"/>
    </source>
</evidence>
<dbReference type="NCBIfam" id="TIGR00422">
    <property type="entry name" value="valS"/>
    <property type="match status" value="1"/>
</dbReference>
<dbReference type="AlphaFoldDB" id="A0A2A6RFC6"/>
<evidence type="ECO:0000256" key="1">
    <source>
        <dbReference type="ARBA" id="ARBA00022490"/>
    </source>
</evidence>
<keyword evidence="5 10" id="KW-0648">Protein biosynthesis</keyword>
<dbReference type="InterPro" id="IPR013155">
    <property type="entry name" value="M/V/L/I-tRNA-synth_anticd-bd"/>
</dbReference>
<evidence type="ECO:0000256" key="7">
    <source>
        <dbReference type="ARBA" id="ARBA00023146"/>
    </source>
</evidence>
<dbReference type="InterPro" id="IPR037118">
    <property type="entry name" value="Val-tRNA_synth_C_sf"/>
</dbReference>
<dbReference type="GO" id="GO:0006438">
    <property type="term" value="P:valyl-tRNA aminoacylation"/>
    <property type="evidence" value="ECO:0007669"/>
    <property type="project" value="UniProtKB-UniRule"/>
</dbReference>
<comment type="caution">
    <text evidence="14">The sequence shown here is derived from an EMBL/GenBank/DDBJ whole genome shotgun (WGS) entry which is preliminary data.</text>
</comment>
<evidence type="ECO:0000256" key="3">
    <source>
        <dbReference type="ARBA" id="ARBA00022741"/>
    </source>
</evidence>
<keyword evidence="7 10" id="KW-0030">Aminoacyl-tRNA synthetase</keyword>
<dbReference type="GO" id="GO:0004832">
    <property type="term" value="F:valine-tRNA ligase activity"/>
    <property type="evidence" value="ECO:0007669"/>
    <property type="project" value="UniProtKB-UniRule"/>
</dbReference>
<keyword evidence="2 10" id="KW-0436">Ligase</keyword>
<dbReference type="Gene3D" id="1.10.287.380">
    <property type="entry name" value="Valyl-tRNA synthetase, C-terminal domain"/>
    <property type="match status" value="1"/>
</dbReference>
<dbReference type="Pfam" id="PF10458">
    <property type="entry name" value="Val_tRNA-synt_C"/>
    <property type="match status" value="1"/>
</dbReference>
<feature type="domain" description="Aminoacyl-tRNA synthetase class Ia" evidence="11">
    <location>
        <begin position="25"/>
        <end position="453"/>
    </location>
</feature>
<dbReference type="SUPFAM" id="SSF46589">
    <property type="entry name" value="tRNA-binding arm"/>
    <property type="match status" value="1"/>
</dbReference>
<feature type="short sequence motif" description="'KMSKS' region" evidence="10">
    <location>
        <begin position="549"/>
        <end position="553"/>
    </location>
</feature>
<evidence type="ECO:0000313" key="15">
    <source>
        <dbReference type="Proteomes" id="UP000220527"/>
    </source>
</evidence>
<dbReference type="GO" id="GO:0005524">
    <property type="term" value="F:ATP binding"/>
    <property type="evidence" value="ECO:0007669"/>
    <property type="project" value="UniProtKB-UniRule"/>
</dbReference>
<dbReference type="Proteomes" id="UP000220527">
    <property type="component" value="Unassembled WGS sequence"/>
</dbReference>
<evidence type="ECO:0000259" key="13">
    <source>
        <dbReference type="Pfam" id="PF10458"/>
    </source>
</evidence>
<comment type="catalytic activity">
    <reaction evidence="8 10">
        <text>tRNA(Val) + L-valine + ATP = L-valyl-tRNA(Val) + AMP + diphosphate</text>
        <dbReference type="Rhea" id="RHEA:10704"/>
        <dbReference type="Rhea" id="RHEA-COMP:9672"/>
        <dbReference type="Rhea" id="RHEA-COMP:9708"/>
        <dbReference type="ChEBI" id="CHEBI:30616"/>
        <dbReference type="ChEBI" id="CHEBI:33019"/>
        <dbReference type="ChEBI" id="CHEBI:57762"/>
        <dbReference type="ChEBI" id="CHEBI:78442"/>
        <dbReference type="ChEBI" id="CHEBI:78537"/>
        <dbReference type="ChEBI" id="CHEBI:456215"/>
        <dbReference type="EC" id="6.1.1.9"/>
    </reaction>
</comment>
<dbReference type="InterPro" id="IPR009080">
    <property type="entry name" value="tRNAsynth_Ia_anticodon-bd"/>
</dbReference>
<dbReference type="OrthoDB" id="9810365at2"/>
<comment type="function">
    <text evidence="10">Catalyzes the attachment of valine to tRNA(Val). As ValRS can inadvertently accommodate and process structurally similar amino acids such as threonine, to avoid such errors, it has a 'posttransfer' editing activity that hydrolyzes mischarged Thr-tRNA(Val) in a tRNA-dependent manner.</text>
</comment>
<dbReference type="InterPro" id="IPR002303">
    <property type="entry name" value="Valyl-tRNA_ligase"/>
</dbReference>
<dbReference type="GO" id="GO:0005829">
    <property type="term" value="C:cytosol"/>
    <property type="evidence" value="ECO:0007669"/>
    <property type="project" value="TreeGrafter"/>
</dbReference>
<evidence type="ECO:0000256" key="9">
    <source>
        <dbReference type="ARBA" id="ARBA00060830"/>
    </source>
</evidence>
<dbReference type="GO" id="GO:0002161">
    <property type="term" value="F:aminoacyl-tRNA deacylase activity"/>
    <property type="evidence" value="ECO:0007669"/>
    <property type="project" value="InterPro"/>
</dbReference>
<feature type="domain" description="Aminoacyl-tRNA synthetase class Ia" evidence="11">
    <location>
        <begin position="469"/>
        <end position="588"/>
    </location>
</feature>
<keyword evidence="6 10" id="KW-0175">Coiled coil</keyword>